<proteinExistence type="predicted"/>
<gene>
    <name evidence="1" type="ORF">CLV98_11651</name>
</gene>
<name>A0A316AD02_9BACT</name>
<evidence type="ECO:0000313" key="1">
    <source>
        <dbReference type="EMBL" id="PWJ54764.1"/>
    </source>
</evidence>
<dbReference type="AlphaFoldDB" id="A0A316AD02"/>
<accession>A0A316AD02</accession>
<protein>
    <submittedName>
        <fullName evidence="1">Uncharacterized protein</fullName>
    </submittedName>
</protein>
<sequence length="92" mass="10528">MKDLSNPGNTIFEILPPFYHSEFSPEFLQLTLSEISPELTEPGGRFHAEFEKLGTEVFDRLLDFLAEPCRGAEWCPPLDLKVKVKEILDHLP</sequence>
<dbReference type="EMBL" id="QGDT01000016">
    <property type="protein sequence ID" value="PWJ54764.1"/>
    <property type="molecule type" value="Genomic_DNA"/>
</dbReference>
<reference evidence="1 2" key="1">
    <citation type="submission" date="2018-03" db="EMBL/GenBank/DDBJ databases">
        <title>Genomic Encyclopedia of Archaeal and Bacterial Type Strains, Phase II (KMG-II): from individual species to whole genera.</title>
        <authorList>
            <person name="Goeker M."/>
        </authorList>
    </citation>
    <scope>NUCLEOTIDE SEQUENCE [LARGE SCALE GENOMIC DNA]</scope>
    <source>
        <strain evidence="1 2">DSM 100346</strain>
    </source>
</reference>
<organism evidence="1 2">
    <name type="scientific">Dyadobacter jejuensis</name>
    <dbReference type="NCBI Taxonomy" id="1082580"/>
    <lineage>
        <taxon>Bacteria</taxon>
        <taxon>Pseudomonadati</taxon>
        <taxon>Bacteroidota</taxon>
        <taxon>Cytophagia</taxon>
        <taxon>Cytophagales</taxon>
        <taxon>Spirosomataceae</taxon>
        <taxon>Dyadobacter</taxon>
    </lineage>
</organism>
<evidence type="ECO:0000313" key="2">
    <source>
        <dbReference type="Proteomes" id="UP000245880"/>
    </source>
</evidence>
<comment type="caution">
    <text evidence="1">The sequence shown here is derived from an EMBL/GenBank/DDBJ whole genome shotgun (WGS) entry which is preliminary data.</text>
</comment>
<dbReference type="Proteomes" id="UP000245880">
    <property type="component" value="Unassembled WGS sequence"/>
</dbReference>
<dbReference type="RefSeq" id="WP_109677596.1">
    <property type="nucleotide sequence ID" value="NZ_QGDT01000016.1"/>
</dbReference>
<keyword evidence="2" id="KW-1185">Reference proteome</keyword>